<protein>
    <submittedName>
        <fullName evidence="1">Uncharacterized protein</fullName>
    </submittedName>
</protein>
<proteinExistence type="predicted"/>
<dbReference type="RefSeq" id="WP_174701294.1">
    <property type="nucleotide sequence ID" value="NZ_JABURA010000001.1"/>
</dbReference>
<reference evidence="1" key="1">
    <citation type="submission" date="2020-06" db="EMBL/GenBank/DDBJ databases">
        <title>Haloterrigena sp. nov., an extremely halophilic archaeon isolated from a saline sediment.</title>
        <authorList>
            <person name="Liu B.-B."/>
        </authorList>
    </citation>
    <scope>NUCLEOTIDE SEQUENCE</scope>
    <source>
        <strain evidence="1">SYSU A121-1</strain>
    </source>
</reference>
<organism evidence="1 2">
    <name type="scientific">Haloterrigena gelatinilytica</name>
    <dbReference type="NCBI Taxonomy" id="2741724"/>
    <lineage>
        <taxon>Archaea</taxon>
        <taxon>Methanobacteriati</taxon>
        <taxon>Methanobacteriota</taxon>
        <taxon>Stenosarchaea group</taxon>
        <taxon>Halobacteria</taxon>
        <taxon>Halobacteriales</taxon>
        <taxon>Natrialbaceae</taxon>
        <taxon>Haloterrigena</taxon>
    </lineage>
</organism>
<sequence>MSDNPANSTVTIDLAYDEEVRRRIREGDQNPRARIRLRCGETEIPTHSYVVDYVRSFFHNGLPAVIHILGDEPYRLESGDSSSLVIEPESETAVRVTMCYTRASALDPDRRTGEEPSIVIESTALIEEFRRAAREFHELVIDENERLADELLEFERYRRATERIAADLTVGRSS</sequence>
<dbReference type="AlphaFoldDB" id="A0A8J8GI79"/>
<accession>A0A8J8GI79</accession>
<evidence type="ECO:0000313" key="2">
    <source>
        <dbReference type="Proteomes" id="UP000728647"/>
    </source>
</evidence>
<dbReference type="Proteomes" id="UP000728647">
    <property type="component" value="Unassembled WGS sequence"/>
</dbReference>
<dbReference type="EMBL" id="JABURA010000001">
    <property type="protein sequence ID" value="NUB90141.1"/>
    <property type="molecule type" value="Genomic_DNA"/>
</dbReference>
<evidence type="ECO:0000313" key="1">
    <source>
        <dbReference type="EMBL" id="NUB90141.1"/>
    </source>
</evidence>
<name>A0A8J8GI79_9EURY</name>
<comment type="caution">
    <text evidence="1">The sequence shown here is derived from an EMBL/GenBank/DDBJ whole genome shotgun (WGS) entry which is preliminary data.</text>
</comment>
<dbReference type="OrthoDB" id="10495at2157"/>
<gene>
    <name evidence="1" type="ORF">HT576_03710</name>
</gene>